<dbReference type="AlphaFoldDB" id="A0A5B2VZF7"/>
<feature type="region of interest" description="Disordered" evidence="1">
    <location>
        <begin position="1"/>
        <end position="43"/>
    </location>
</feature>
<dbReference type="InterPro" id="IPR019704">
    <property type="entry name" value="Flagellar_assmbl_FliX_class2"/>
</dbReference>
<dbReference type="Pfam" id="PF10768">
    <property type="entry name" value="FliX"/>
    <property type="match status" value="1"/>
</dbReference>
<keyword evidence="2" id="KW-0282">Flagellum</keyword>
<dbReference type="GO" id="GO:0044781">
    <property type="term" value="P:bacterial-type flagellum organization"/>
    <property type="evidence" value="ECO:0007669"/>
    <property type="project" value="InterPro"/>
</dbReference>
<feature type="compositionally biased region" description="Polar residues" evidence="1">
    <location>
        <begin position="28"/>
        <end position="37"/>
    </location>
</feature>
<dbReference type="OrthoDB" id="8005693at2"/>
<evidence type="ECO:0000313" key="3">
    <source>
        <dbReference type="Proteomes" id="UP000323142"/>
    </source>
</evidence>
<evidence type="ECO:0000256" key="1">
    <source>
        <dbReference type="SAM" id="MobiDB-lite"/>
    </source>
</evidence>
<accession>A0A5B2VZF7</accession>
<gene>
    <name evidence="2" type="ORF">F0L46_00595</name>
</gene>
<dbReference type="EMBL" id="VUOA01000003">
    <property type="protein sequence ID" value="KAA2244184.1"/>
    <property type="molecule type" value="Genomic_DNA"/>
</dbReference>
<evidence type="ECO:0000313" key="2">
    <source>
        <dbReference type="EMBL" id="KAA2244184.1"/>
    </source>
</evidence>
<keyword evidence="3" id="KW-1185">Reference proteome</keyword>
<dbReference type="Proteomes" id="UP000323142">
    <property type="component" value="Unassembled WGS sequence"/>
</dbReference>
<organism evidence="2 3">
    <name type="scientific">Salinarimonas soli</name>
    <dbReference type="NCBI Taxonomy" id="1638099"/>
    <lineage>
        <taxon>Bacteria</taxon>
        <taxon>Pseudomonadati</taxon>
        <taxon>Pseudomonadota</taxon>
        <taxon>Alphaproteobacteria</taxon>
        <taxon>Hyphomicrobiales</taxon>
        <taxon>Salinarimonadaceae</taxon>
        <taxon>Salinarimonas</taxon>
    </lineage>
</organism>
<protein>
    <submittedName>
        <fullName evidence="2">Flagellar assembly protein fliX</fullName>
    </submittedName>
</protein>
<keyword evidence="2" id="KW-0966">Cell projection</keyword>
<dbReference type="RefSeq" id="WP_149815089.1">
    <property type="nucleotide sequence ID" value="NZ_VUOA01000003.1"/>
</dbReference>
<sequence>MRVDPKFFAPPLTAAAPQRRAAGAERFSPTSGASAAKTSGPAASAPLATMDAILALQGEGDPGERRRRSLKRGHDLLDALDRLKAGLLAGRIGVGDLKALVARLAERGETTGDPGLDDLLAHIELRAQVEIAKLAAR</sequence>
<reference evidence="2 3" key="2">
    <citation type="submission" date="2019-09" db="EMBL/GenBank/DDBJ databases">
        <authorList>
            <person name="Jin C."/>
        </authorList>
    </citation>
    <scope>NUCLEOTIDE SEQUENCE [LARGE SCALE GENOMIC DNA]</scope>
    <source>
        <strain evidence="2 3">BN140002</strain>
    </source>
</reference>
<reference evidence="2 3" key="1">
    <citation type="submission" date="2019-09" db="EMBL/GenBank/DDBJ databases">
        <title>Salinarimonas rosea gen. nov., sp. nov., a new member of the a-2 subgroup of the Proteobacteria.</title>
        <authorList>
            <person name="Liu J."/>
        </authorList>
    </citation>
    <scope>NUCLEOTIDE SEQUENCE [LARGE SCALE GENOMIC DNA]</scope>
    <source>
        <strain evidence="2 3">BN140002</strain>
    </source>
</reference>
<proteinExistence type="predicted"/>
<comment type="caution">
    <text evidence="2">The sequence shown here is derived from an EMBL/GenBank/DDBJ whole genome shotgun (WGS) entry which is preliminary data.</text>
</comment>
<keyword evidence="2" id="KW-0969">Cilium</keyword>
<name>A0A5B2VZF7_9HYPH</name>
<feature type="compositionally biased region" description="Low complexity" evidence="1">
    <location>
        <begin position="9"/>
        <end position="26"/>
    </location>
</feature>